<accession>A0A561P9T1</accession>
<gene>
    <name evidence="2" type="ORF">FHW36_11026</name>
</gene>
<keyword evidence="3" id="KW-1185">Reference proteome</keyword>
<dbReference type="InterPro" id="IPR026816">
    <property type="entry name" value="Flavodoxin_dom"/>
</dbReference>
<name>A0A561P9T1_9BACT</name>
<sequence>MKGIIIYKGKYGATQQYATWLSAALSIPVVAAGKETKDQLEDADYIIMGTSIYIGKLQLRDWVKKNQGLLAGKKLFLYLVAGTPVAEKEKLEGYITANIVADISNKCTCFFLPGKLEFRKLSWVDKCLLTIGARLAKGRGESIRVADYNDVKVEYLSGLIASVHKLSEVSV</sequence>
<feature type="domain" description="Flavodoxin" evidence="1">
    <location>
        <begin position="4"/>
        <end position="138"/>
    </location>
</feature>
<evidence type="ECO:0000259" key="1">
    <source>
        <dbReference type="Pfam" id="PF12724"/>
    </source>
</evidence>
<reference evidence="2 3" key="1">
    <citation type="submission" date="2019-06" db="EMBL/GenBank/DDBJ databases">
        <title>Sorghum-associated microbial communities from plants grown in Nebraska, USA.</title>
        <authorList>
            <person name="Schachtman D."/>
        </authorList>
    </citation>
    <scope>NUCLEOTIDE SEQUENCE [LARGE SCALE GENOMIC DNA]</scope>
    <source>
        <strain evidence="2 3">1209</strain>
    </source>
</reference>
<evidence type="ECO:0000313" key="3">
    <source>
        <dbReference type="Proteomes" id="UP000320811"/>
    </source>
</evidence>
<dbReference type="GO" id="GO:0010181">
    <property type="term" value="F:FMN binding"/>
    <property type="evidence" value="ECO:0007669"/>
    <property type="project" value="TreeGrafter"/>
</dbReference>
<dbReference type="EMBL" id="VIWO01000010">
    <property type="protein sequence ID" value="TWF34828.1"/>
    <property type="molecule type" value="Genomic_DNA"/>
</dbReference>
<dbReference type="Proteomes" id="UP000320811">
    <property type="component" value="Unassembled WGS sequence"/>
</dbReference>
<comment type="caution">
    <text evidence="2">The sequence shown here is derived from an EMBL/GenBank/DDBJ whole genome shotgun (WGS) entry which is preliminary data.</text>
</comment>
<dbReference type="InterPro" id="IPR052200">
    <property type="entry name" value="Protoporphyrinogen_IX_DH"/>
</dbReference>
<dbReference type="Gene3D" id="3.40.50.360">
    <property type="match status" value="1"/>
</dbReference>
<dbReference type="InterPro" id="IPR029039">
    <property type="entry name" value="Flavoprotein-like_sf"/>
</dbReference>
<dbReference type="RefSeq" id="WP_145673499.1">
    <property type="nucleotide sequence ID" value="NZ_VIWO01000010.1"/>
</dbReference>
<dbReference type="PANTHER" id="PTHR38030:SF2">
    <property type="entry name" value="PROTOPORPHYRINOGEN IX DEHYDROGENASE [QUINONE]"/>
    <property type="match status" value="1"/>
</dbReference>
<dbReference type="SUPFAM" id="SSF52218">
    <property type="entry name" value="Flavoproteins"/>
    <property type="match status" value="1"/>
</dbReference>
<dbReference type="GO" id="GO:0070819">
    <property type="term" value="F:menaquinone-dependent protoporphyrinogen oxidase activity"/>
    <property type="evidence" value="ECO:0007669"/>
    <property type="project" value="TreeGrafter"/>
</dbReference>
<organism evidence="2 3">
    <name type="scientific">Chitinophaga polysaccharea</name>
    <dbReference type="NCBI Taxonomy" id="1293035"/>
    <lineage>
        <taxon>Bacteria</taxon>
        <taxon>Pseudomonadati</taxon>
        <taxon>Bacteroidota</taxon>
        <taxon>Chitinophagia</taxon>
        <taxon>Chitinophagales</taxon>
        <taxon>Chitinophagaceae</taxon>
        <taxon>Chitinophaga</taxon>
    </lineage>
</organism>
<dbReference type="PANTHER" id="PTHR38030">
    <property type="entry name" value="PROTOPORPHYRINOGEN IX DEHYDROGENASE [MENAQUINONE]"/>
    <property type="match status" value="1"/>
</dbReference>
<dbReference type="OrthoDB" id="597684at2"/>
<dbReference type="GO" id="GO:0006783">
    <property type="term" value="P:heme biosynthetic process"/>
    <property type="evidence" value="ECO:0007669"/>
    <property type="project" value="TreeGrafter"/>
</dbReference>
<proteinExistence type="predicted"/>
<protein>
    <submittedName>
        <fullName evidence="2">Menaquinone-dependent protoporphyrinogen IX oxidase</fullName>
    </submittedName>
</protein>
<dbReference type="AlphaFoldDB" id="A0A561P9T1"/>
<evidence type="ECO:0000313" key="2">
    <source>
        <dbReference type="EMBL" id="TWF34828.1"/>
    </source>
</evidence>
<dbReference type="Pfam" id="PF12724">
    <property type="entry name" value="Flavodoxin_5"/>
    <property type="match status" value="1"/>
</dbReference>